<dbReference type="InterPro" id="IPR001647">
    <property type="entry name" value="HTH_TetR"/>
</dbReference>
<evidence type="ECO:0000256" key="1">
    <source>
        <dbReference type="ARBA" id="ARBA00023015"/>
    </source>
</evidence>
<comment type="caution">
    <text evidence="6">The sequence shown here is derived from an EMBL/GenBank/DDBJ whole genome shotgun (WGS) entry which is preliminary data.</text>
</comment>
<sequence>MSDLRERLLDSARKILLEEGQRNFSLRKIARETGVSATSIYLHFESKDHLIHALMEESIDRLNNKLEESIKGKTDPLEKLNILARVYVEFALENTKEYQIIYTVSSDQISRYPKEKFRKARRGYEIVTEVLEEGVEKNLLDEDHPRIAAYTFWAQLHGVMSVVLTKRLDNRLNQQEFIGQAIEHIIHGFHVRTAIPASLKD</sequence>
<dbReference type="InterPro" id="IPR025996">
    <property type="entry name" value="MT1864/Rv1816-like_C"/>
</dbReference>
<feature type="domain" description="HTH tetR-type" evidence="5">
    <location>
        <begin position="2"/>
        <end position="62"/>
    </location>
</feature>
<evidence type="ECO:0000256" key="2">
    <source>
        <dbReference type="ARBA" id="ARBA00023125"/>
    </source>
</evidence>
<dbReference type="Proteomes" id="UP000473278">
    <property type="component" value="Unassembled WGS sequence"/>
</dbReference>
<dbReference type="Pfam" id="PF00440">
    <property type="entry name" value="TetR_N"/>
    <property type="match status" value="1"/>
</dbReference>
<organism evidence="6 7">
    <name type="scientific">Halalkalibaculum roseum</name>
    <dbReference type="NCBI Taxonomy" id="2709311"/>
    <lineage>
        <taxon>Bacteria</taxon>
        <taxon>Pseudomonadati</taxon>
        <taxon>Balneolota</taxon>
        <taxon>Balneolia</taxon>
        <taxon>Balneolales</taxon>
        <taxon>Balneolaceae</taxon>
        <taxon>Halalkalibaculum</taxon>
    </lineage>
</organism>
<dbReference type="AlphaFoldDB" id="A0A6M1SVW8"/>
<dbReference type="GO" id="GO:0000976">
    <property type="term" value="F:transcription cis-regulatory region binding"/>
    <property type="evidence" value="ECO:0007669"/>
    <property type="project" value="TreeGrafter"/>
</dbReference>
<keyword evidence="7" id="KW-1185">Reference proteome</keyword>
<reference evidence="6 7" key="1">
    <citation type="submission" date="2020-02" db="EMBL/GenBank/DDBJ databases">
        <title>Balneolaceae bacterium YR4-1, complete genome.</title>
        <authorList>
            <person name="Li Y."/>
            <person name="Wu S."/>
        </authorList>
    </citation>
    <scope>NUCLEOTIDE SEQUENCE [LARGE SCALE GENOMIC DNA]</scope>
    <source>
        <strain evidence="6 7">YR4-1</strain>
    </source>
</reference>
<dbReference type="GO" id="GO:0003700">
    <property type="term" value="F:DNA-binding transcription factor activity"/>
    <property type="evidence" value="ECO:0007669"/>
    <property type="project" value="TreeGrafter"/>
</dbReference>
<evidence type="ECO:0000256" key="3">
    <source>
        <dbReference type="ARBA" id="ARBA00023163"/>
    </source>
</evidence>
<dbReference type="PANTHER" id="PTHR30055:SF212">
    <property type="entry name" value="TETR-FAMILY FAMILY TRANSCRIPTIONAL REGULATOR"/>
    <property type="match status" value="1"/>
</dbReference>
<dbReference type="InterPro" id="IPR009057">
    <property type="entry name" value="Homeodomain-like_sf"/>
</dbReference>
<dbReference type="SUPFAM" id="SSF46689">
    <property type="entry name" value="Homeodomain-like"/>
    <property type="match status" value="1"/>
</dbReference>
<feature type="DNA-binding region" description="H-T-H motif" evidence="4">
    <location>
        <begin position="25"/>
        <end position="44"/>
    </location>
</feature>
<evidence type="ECO:0000259" key="5">
    <source>
        <dbReference type="PROSITE" id="PS50977"/>
    </source>
</evidence>
<evidence type="ECO:0000313" key="6">
    <source>
        <dbReference type="EMBL" id="NGP77042.1"/>
    </source>
</evidence>
<evidence type="ECO:0000313" key="7">
    <source>
        <dbReference type="Proteomes" id="UP000473278"/>
    </source>
</evidence>
<dbReference type="InterPro" id="IPR050109">
    <property type="entry name" value="HTH-type_TetR-like_transc_reg"/>
</dbReference>
<dbReference type="SUPFAM" id="SSF48498">
    <property type="entry name" value="Tetracyclin repressor-like, C-terminal domain"/>
    <property type="match status" value="1"/>
</dbReference>
<dbReference type="PRINTS" id="PR00455">
    <property type="entry name" value="HTHTETR"/>
</dbReference>
<dbReference type="PANTHER" id="PTHR30055">
    <property type="entry name" value="HTH-TYPE TRANSCRIPTIONAL REGULATOR RUTR"/>
    <property type="match status" value="1"/>
</dbReference>
<dbReference type="Pfam" id="PF13305">
    <property type="entry name" value="TetR_C_33"/>
    <property type="match status" value="1"/>
</dbReference>
<dbReference type="EMBL" id="JAALLT010000003">
    <property type="protein sequence ID" value="NGP77042.1"/>
    <property type="molecule type" value="Genomic_DNA"/>
</dbReference>
<keyword evidence="3" id="KW-0804">Transcription</keyword>
<dbReference type="Gene3D" id="1.10.357.10">
    <property type="entry name" value="Tetracycline Repressor, domain 2"/>
    <property type="match status" value="1"/>
</dbReference>
<accession>A0A6M1SVW8</accession>
<proteinExistence type="predicted"/>
<dbReference type="InterPro" id="IPR036271">
    <property type="entry name" value="Tet_transcr_reg_TetR-rel_C_sf"/>
</dbReference>
<dbReference type="RefSeq" id="WP_165142024.1">
    <property type="nucleotide sequence ID" value="NZ_JAALLT010000003.1"/>
</dbReference>
<gene>
    <name evidence="6" type="ORF">G3570_10390</name>
</gene>
<keyword evidence="2 4" id="KW-0238">DNA-binding</keyword>
<dbReference type="PROSITE" id="PS50977">
    <property type="entry name" value="HTH_TETR_2"/>
    <property type="match status" value="1"/>
</dbReference>
<protein>
    <submittedName>
        <fullName evidence="6">TetR/AcrR family transcriptional regulator</fullName>
    </submittedName>
</protein>
<evidence type="ECO:0000256" key="4">
    <source>
        <dbReference type="PROSITE-ProRule" id="PRU00335"/>
    </source>
</evidence>
<name>A0A6M1SVW8_9BACT</name>
<keyword evidence="1" id="KW-0805">Transcription regulation</keyword>